<evidence type="ECO:0000256" key="5">
    <source>
        <dbReference type="ARBA" id="ARBA00022725"/>
    </source>
</evidence>
<proteinExistence type="inferred from homology"/>
<evidence type="ECO:0000256" key="9">
    <source>
        <dbReference type="RuleBase" id="RU000688"/>
    </source>
</evidence>
<evidence type="ECO:0000256" key="7">
    <source>
        <dbReference type="ARBA" id="ARBA00023136"/>
    </source>
</evidence>
<dbReference type="STRING" id="38772.ENSGAGP00000025219"/>
<reference evidence="12" key="3">
    <citation type="submission" date="2025-09" db="UniProtKB">
        <authorList>
            <consortium name="Ensembl"/>
        </authorList>
    </citation>
    <scope>IDENTIFICATION</scope>
</reference>
<dbReference type="Pfam" id="PF13853">
    <property type="entry name" value="7tm_4"/>
    <property type="match status" value="1"/>
</dbReference>
<dbReference type="PROSITE" id="PS50262">
    <property type="entry name" value="G_PROTEIN_RECEP_F1_2"/>
    <property type="match status" value="1"/>
</dbReference>
<keyword evidence="2 10" id="KW-1003">Cell membrane</keyword>
<dbReference type="PRINTS" id="PR00237">
    <property type="entry name" value="GPCRRHODOPSN"/>
</dbReference>
<comment type="similarity">
    <text evidence="9">Belongs to the G-protein coupled receptor 1 family.</text>
</comment>
<feature type="transmembrane region" description="Helical" evidence="10">
    <location>
        <begin position="204"/>
        <end position="226"/>
    </location>
</feature>
<feature type="domain" description="G-protein coupled receptors family 1 profile" evidence="11">
    <location>
        <begin position="41"/>
        <end position="290"/>
    </location>
</feature>
<evidence type="ECO:0000256" key="10">
    <source>
        <dbReference type="RuleBase" id="RU363047"/>
    </source>
</evidence>
<keyword evidence="4 9" id="KW-0812">Transmembrane</keyword>
<feature type="transmembrane region" description="Helical" evidence="10">
    <location>
        <begin position="273"/>
        <end position="292"/>
    </location>
</feature>
<protein>
    <recommendedName>
        <fullName evidence="10">Olfactory receptor</fullName>
    </recommendedName>
</protein>
<organism evidence="12 13">
    <name type="scientific">Gopherus agassizii</name>
    <name type="common">Agassiz's desert tortoise</name>
    <dbReference type="NCBI Taxonomy" id="38772"/>
    <lineage>
        <taxon>Eukaryota</taxon>
        <taxon>Metazoa</taxon>
        <taxon>Chordata</taxon>
        <taxon>Craniata</taxon>
        <taxon>Vertebrata</taxon>
        <taxon>Euteleostomi</taxon>
        <taxon>Archelosauria</taxon>
        <taxon>Testudinata</taxon>
        <taxon>Testudines</taxon>
        <taxon>Cryptodira</taxon>
        <taxon>Durocryptodira</taxon>
        <taxon>Testudinoidea</taxon>
        <taxon>Testudinidae</taxon>
        <taxon>Gopherus</taxon>
    </lineage>
</organism>
<dbReference type="InterPro" id="IPR000276">
    <property type="entry name" value="GPCR_Rhodpsn"/>
</dbReference>
<accession>A0A452IBU1</accession>
<dbReference type="InterPro" id="IPR000725">
    <property type="entry name" value="Olfact_rcpt"/>
</dbReference>
<evidence type="ECO:0000256" key="2">
    <source>
        <dbReference type="ARBA" id="ARBA00022475"/>
    </source>
</evidence>
<dbReference type="PRINTS" id="PR00245">
    <property type="entry name" value="OLFACTORYR"/>
</dbReference>
<keyword evidence="3 10" id="KW-0716">Sensory transduction</keyword>
<feature type="transmembrane region" description="Helical" evidence="10">
    <location>
        <begin position="140"/>
        <end position="164"/>
    </location>
</feature>
<keyword evidence="9" id="KW-0675">Receptor</keyword>
<dbReference type="PANTHER" id="PTHR26453">
    <property type="entry name" value="OLFACTORY RECEPTOR"/>
    <property type="match status" value="1"/>
</dbReference>
<dbReference type="Ensembl" id="ENSGAGT00000028710.1">
    <property type="protein sequence ID" value="ENSGAGP00000025219.1"/>
    <property type="gene ID" value="ENSGAGG00000018448.1"/>
</dbReference>
<keyword evidence="6 10" id="KW-1133">Transmembrane helix</keyword>
<evidence type="ECO:0000313" key="12">
    <source>
        <dbReference type="Ensembl" id="ENSGAGP00000025219.1"/>
    </source>
</evidence>
<feature type="transmembrane region" description="Helical" evidence="10">
    <location>
        <begin position="99"/>
        <end position="120"/>
    </location>
</feature>
<reference evidence="12" key="2">
    <citation type="submission" date="2025-08" db="UniProtKB">
        <authorList>
            <consortium name="Ensembl"/>
        </authorList>
    </citation>
    <scope>IDENTIFICATION</scope>
</reference>
<dbReference type="GO" id="GO:0005886">
    <property type="term" value="C:plasma membrane"/>
    <property type="evidence" value="ECO:0007669"/>
    <property type="project" value="UniProtKB-SubCell"/>
</dbReference>
<evidence type="ECO:0000256" key="3">
    <source>
        <dbReference type="ARBA" id="ARBA00022606"/>
    </source>
</evidence>
<keyword evidence="8 9" id="KW-0807">Transducer</keyword>
<evidence type="ECO:0000313" key="13">
    <source>
        <dbReference type="Proteomes" id="UP000291020"/>
    </source>
</evidence>
<keyword evidence="5 10" id="KW-0552">Olfaction</keyword>
<comment type="subcellular location">
    <subcellularLocation>
        <location evidence="1 10">Cell membrane</location>
        <topology evidence="1 10">Multi-pass membrane protein</topology>
    </subcellularLocation>
</comment>
<dbReference type="Gene3D" id="1.20.1070.10">
    <property type="entry name" value="Rhodopsin 7-helix transmembrane proteins"/>
    <property type="match status" value="1"/>
</dbReference>
<evidence type="ECO:0000259" key="11">
    <source>
        <dbReference type="PROSITE" id="PS50262"/>
    </source>
</evidence>
<dbReference type="FunFam" id="1.20.1070.10:FF:000001">
    <property type="entry name" value="Olfactory receptor"/>
    <property type="match status" value="1"/>
</dbReference>
<evidence type="ECO:0000256" key="8">
    <source>
        <dbReference type="ARBA" id="ARBA00023224"/>
    </source>
</evidence>
<keyword evidence="13" id="KW-1185">Reference proteome</keyword>
<dbReference type="CDD" id="cd15225">
    <property type="entry name" value="7tmA_OR10A-like"/>
    <property type="match status" value="1"/>
</dbReference>
<dbReference type="GO" id="GO:0004984">
    <property type="term" value="F:olfactory receptor activity"/>
    <property type="evidence" value="ECO:0007669"/>
    <property type="project" value="InterPro"/>
</dbReference>
<evidence type="ECO:0000256" key="1">
    <source>
        <dbReference type="ARBA" id="ARBA00004651"/>
    </source>
</evidence>
<evidence type="ECO:0000256" key="6">
    <source>
        <dbReference type="ARBA" id="ARBA00022989"/>
    </source>
</evidence>
<dbReference type="Proteomes" id="UP000291020">
    <property type="component" value="Unassembled WGS sequence"/>
</dbReference>
<evidence type="ECO:0000256" key="4">
    <source>
        <dbReference type="ARBA" id="ARBA00022692"/>
    </source>
</evidence>
<feature type="transmembrane region" description="Helical" evidence="10">
    <location>
        <begin position="25"/>
        <end position="50"/>
    </location>
</feature>
<sequence length="322" mass="36375">MKGRNQSTAIEFILLGFSGLSNLPVLLFVLVLITYMIILLGNALIVLITFTDPALHTPMYFFLRNLSFLEICYTSVTIPEMLVNLLTREKTISFSSCAAQMYFLISLGGTECCLLTLMAYDRYVAICRPLVYTAIMNKGVCIQLVGIAWLSSSLVTLMHVTWVFNLPFCPSNEIDHFFCDAPPVLELVCGNTYMIEIEALTSTVLFVVIPFALILWSYICILATILKMPSAEGRRKTFSTCSSHLTVVILLFSTAGLTYFQPKSSSSPTTSKFLSLCYTILTPLLNPVVYSLRNNEVKGIMLHISRWCKSVFLRWRKRMRHR</sequence>
<dbReference type="PROSITE" id="PS00237">
    <property type="entry name" value="G_PROTEIN_RECEP_F1_1"/>
    <property type="match status" value="1"/>
</dbReference>
<dbReference type="SUPFAM" id="SSF81321">
    <property type="entry name" value="Family A G protein-coupled receptor-like"/>
    <property type="match status" value="1"/>
</dbReference>
<name>A0A452IBU1_9SAUR</name>
<keyword evidence="9" id="KW-0297">G-protein coupled receptor</keyword>
<keyword evidence="7 10" id="KW-0472">Membrane</keyword>
<feature type="transmembrane region" description="Helical" evidence="10">
    <location>
        <begin position="62"/>
        <end position="79"/>
    </location>
</feature>
<dbReference type="GO" id="GO:0004930">
    <property type="term" value="F:G protein-coupled receptor activity"/>
    <property type="evidence" value="ECO:0007669"/>
    <property type="project" value="UniProtKB-KW"/>
</dbReference>
<dbReference type="InterPro" id="IPR017452">
    <property type="entry name" value="GPCR_Rhodpsn_7TM"/>
</dbReference>
<dbReference type="AlphaFoldDB" id="A0A452IBU1"/>
<feature type="transmembrane region" description="Helical" evidence="10">
    <location>
        <begin position="238"/>
        <end position="261"/>
    </location>
</feature>
<reference evidence="13" key="1">
    <citation type="journal article" date="2017" name="PLoS ONE">
        <title>The Agassiz's desert tortoise genome provides a resource for the conservation of a threatened species.</title>
        <authorList>
            <person name="Tollis M."/>
            <person name="DeNardo D.F."/>
            <person name="Cornelius J.A."/>
            <person name="Dolby G.A."/>
            <person name="Edwards T."/>
            <person name="Henen B.T."/>
            <person name="Karl A.E."/>
            <person name="Murphy R.W."/>
            <person name="Kusumi K."/>
        </authorList>
    </citation>
    <scope>NUCLEOTIDE SEQUENCE [LARGE SCALE GENOMIC DNA]</scope>
</reference>